<comment type="function">
    <text evidence="2">Pyridoxal 5'-phosphate (PLP)-binding protein, which may be involved in intracellular homeostatic regulation of pyridoxal 5'-phosphate (PLP), the active form of vitamin B6.</text>
</comment>
<dbReference type="InterPro" id="IPR011078">
    <property type="entry name" value="PyrdxlP_homeostasis"/>
</dbReference>
<evidence type="ECO:0000256" key="3">
    <source>
        <dbReference type="PIRSR" id="PIRSR004848-1"/>
    </source>
</evidence>
<dbReference type="PANTHER" id="PTHR10146">
    <property type="entry name" value="PROLINE SYNTHETASE CO-TRANSCRIBED BACTERIAL HOMOLOG PROTEIN"/>
    <property type="match status" value="1"/>
</dbReference>
<evidence type="ECO:0000313" key="4">
    <source>
        <dbReference type="EMBL" id="CAD9416551.1"/>
    </source>
</evidence>
<sequence length="272" mass="28283">MAAIVETASVSAEELAEWAGVGPVIEETRAELEALATTLGKPAPRLVAVSKTKPNAAVLAGVAVGQLAFGENYVAELCEKAPLLPAEIQWHFIGHLQSNKAKPLVEGVPNLFVVESVDSAKLAKKLDNAVKASRPDRPLRVMAQVNTSGEASKSGAEPGDDAVELCRYIDKECENLVLVGLMTIGRYGEDCSDCFECLATNRDRVAEELSITGPGGAALELSMGMSADYVQATQCGSTNVRVGSSIFGSRAYKASSAAADEANAAKAAASAV</sequence>
<dbReference type="EMBL" id="HBGT01016548">
    <property type="protein sequence ID" value="CAD9416551.1"/>
    <property type="molecule type" value="Transcribed_RNA"/>
</dbReference>
<evidence type="ECO:0000256" key="1">
    <source>
        <dbReference type="ARBA" id="ARBA00022898"/>
    </source>
</evidence>
<feature type="modified residue" description="N6-(pyridoxal phosphate)lysine" evidence="2 3">
    <location>
        <position position="51"/>
    </location>
</feature>
<dbReference type="PANTHER" id="PTHR10146:SF14">
    <property type="entry name" value="PYRIDOXAL PHOSPHATE HOMEOSTASIS PROTEIN"/>
    <property type="match status" value="1"/>
</dbReference>
<dbReference type="PROSITE" id="PS01211">
    <property type="entry name" value="UPF0001"/>
    <property type="match status" value="1"/>
</dbReference>
<accession>A0A7S2C6H8</accession>
<protein>
    <recommendedName>
        <fullName evidence="2">Pyridoxal phosphate homeostasis protein</fullName>
        <shortName evidence="2">PLP homeostasis protein</shortName>
    </recommendedName>
</protein>
<dbReference type="AlphaFoldDB" id="A0A7S2C6H8"/>
<dbReference type="InterPro" id="IPR029066">
    <property type="entry name" value="PLP-binding_barrel"/>
</dbReference>
<dbReference type="Gene3D" id="3.20.20.10">
    <property type="entry name" value="Alanine racemase"/>
    <property type="match status" value="1"/>
</dbReference>
<dbReference type="GO" id="GO:0030170">
    <property type="term" value="F:pyridoxal phosphate binding"/>
    <property type="evidence" value="ECO:0007669"/>
    <property type="project" value="UniProtKB-UniRule"/>
</dbReference>
<dbReference type="PIRSF" id="PIRSF004848">
    <property type="entry name" value="YBL036c_PLPDEIII"/>
    <property type="match status" value="1"/>
</dbReference>
<evidence type="ECO:0000256" key="2">
    <source>
        <dbReference type="HAMAP-Rule" id="MF_03225"/>
    </source>
</evidence>
<dbReference type="SUPFAM" id="SSF51419">
    <property type="entry name" value="PLP-binding barrel"/>
    <property type="match status" value="1"/>
</dbReference>
<reference evidence="4" key="1">
    <citation type="submission" date="2021-01" db="EMBL/GenBank/DDBJ databases">
        <authorList>
            <person name="Corre E."/>
            <person name="Pelletier E."/>
            <person name="Niang G."/>
            <person name="Scheremetjew M."/>
            <person name="Finn R."/>
            <person name="Kale V."/>
            <person name="Holt S."/>
            <person name="Cochrane G."/>
            <person name="Meng A."/>
            <person name="Brown T."/>
            <person name="Cohen L."/>
        </authorList>
    </citation>
    <scope>NUCLEOTIDE SEQUENCE</scope>
    <source>
        <strain evidence="4">RCC1693</strain>
    </source>
</reference>
<gene>
    <name evidence="4" type="ORF">FPAR1323_LOCUS8826</name>
</gene>
<name>A0A7S2C6H8_9STRA</name>
<dbReference type="HAMAP" id="MF_02087">
    <property type="entry name" value="PLP_homeostasis"/>
    <property type="match status" value="1"/>
</dbReference>
<proteinExistence type="inferred from homology"/>
<organism evidence="4">
    <name type="scientific">Florenciella parvula</name>
    <dbReference type="NCBI Taxonomy" id="236787"/>
    <lineage>
        <taxon>Eukaryota</taxon>
        <taxon>Sar</taxon>
        <taxon>Stramenopiles</taxon>
        <taxon>Ochrophyta</taxon>
        <taxon>Dictyochophyceae</taxon>
        <taxon>Florenciellales</taxon>
        <taxon>Florenciella</taxon>
    </lineage>
</organism>
<dbReference type="FunFam" id="3.20.20.10:FF:000018">
    <property type="entry name" value="Pyridoxal phosphate homeostasis protein"/>
    <property type="match status" value="1"/>
</dbReference>
<dbReference type="NCBIfam" id="TIGR00044">
    <property type="entry name" value="YggS family pyridoxal phosphate-dependent enzyme"/>
    <property type="match status" value="1"/>
</dbReference>
<keyword evidence="1 2" id="KW-0663">Pyridoxal phosphate</keyword>
<dbReference type="CDD" id="cd06822">
    <property type="entry name" value="PLPDE_III_YBL036c_euk"/>
    <property type="match status" value="1"/>
</dbReference>
<comment type="similarity">
    <text evidence="2">Belongs to the pyridoxal phosphate-binding protein YggS/PROSC family.</text>
</comment>
<comment type="cofactor">
    <cofactor evidence="3">
        <name>pyridoxal 5'-phosphate</name>
        <dbReference type="ChEBI" id="CHEBI:597326"/>
    </cofactor>
</comment>